<reference evidence="1 2" key="1">
    <citation type="submission" date="2023-07" db="EMBL/GenBank/DDBJ databases">
        <title>Genomic Encyclopedia of Type Strains, Phase IV (KMG-IV): sequencing the most valuable type-strain genomes for metagenomic binning, comparative biology and taxonomic classification.</title>
        <authorList>
            <person name="Goeker M."/>
        </authorList>
    </citation>
    <scope>NUCLEOTIDE SEQUENCE [LARGE SCALE GENOMIC DNA]</scope>
    <source>
        <strain evidence="1 2">DSM 19562</strain>
    </source>
</reference>
<evidence type="ECO:0000313" key="1">
    <source>
        <dbReference type="EMBL" id="MDQ0443371.1"/>
    </source>
</evidence>
<evidence type="ECO:0000313" key="2">
    <source>
        <dbReference type="Proteomes" id="UP001236369"/>
    </source>
</evidence>
<organism evidence="1 2">
    <name type="scientific">Methylobacterium persicinum</name>
    <dbReference type="NCBI Taxonomy" id="374426"/>
    <lineage>
        <taxon>Bacteria</taxon>
        <taxon>Pseudomonadati</taxon>
        <taxon>Pseudomonadota</taxon>
        <taxon>Alphaproteobacteria</taxon>
        <taxon>Hyphomicrobiales</taxon>
        <taxon>Methylobacteriaceae</taxon>
        <taxon>Methylobacterium</taxon>
    </lineage>
</organism>
<proteinExistence type="predicted"/>
<gene>
    <name evidence="1" type="ORF">QO016_002874</name>
</gene>
<name>A0ABU0HM29_9HYPH</name>
<sequence>MRGSASVLPFELNAASHVGDTMKTLGGLAQGWGKVGVSAGLSGVGKAADTGLPSLPTFAGFGSPTIEGVAAAQPTQPLSLASAFGVLPLFARSSASNPYRTF</sequence>
<protein>
    <submittedName>
        <fullName evidence="1">Uncharacterized protein</fullName>
    </submittedName>
</protein>
<keyword evidence="2" id="KW-1185">Reference proteome</keyword>
<dbReference type="RefSeq" id="WP_238248512.1">
    <property type="nucleotide sequence ID" value="NZ_BPQX01000020.1"/>
</dbReference>
<dbReference type="EMBL" id="JAUSVV010000006">
    <property type="protein sequence ID" value="MDQ0443371.1"/>
    <property type="molecule type" value="Genomic_DNA"/>
</dbReference>
<accession>A0ABU0HM29</accession>
<dbReference type="Proteomes" id="UP001236369">
    <property type="component" value="Unassembled WGS sequence"/>
</dbReference>
<comment type="caution">
    <text evidence="1">The sequence shown here is derived from an EMBL/GenBank/DDBJ whole genome shotgun (WGS) entry which is preliminary data.</text>
</comment>